<evidence type="ECO:0000313" key="4">
    <source>
        <dbReference type="Proteomes" id="UP000564573"/>
    </source>
</evidence>
<evidence type="ECO:0000256" key="2">
    <source>
        <dbReference type="SAM" id="Phobius"/>
    </source>
</evidence>
<keyword evidence="2" id="KW-0472">Membrane</keyword>
<dbReference type="RefSeq" id="WP_183783224.1">
    <property type="nucleotide sequence ID" value="NZ_JACIBS010000001.1"/>
</dbReference>
<feature type="transmembrane region" description="Helical" evidence="2">
    <location>
        <begin position="23"/>
        <end position="51"/>
    </location>
</feature>
<feature type="transmembrane region" description="Helical" evidence="2">
    <location>
        <begin position="63"/>
        <end position="86"/>
    </location>
</feature>
<organism evidence="3 4">
    <name type="scientific">Prauserella sediminis</name>
    <dbReference type="NCBI Taxonomy" id="577680"/>
    <lineage>
        <taxon>Bacteria</taxon>
        <taxon>Bacillati</taxon>
        <taxon>Actinomycetota</taxon>
        <taxon>Actinomycetes</taxon>
        <taxon>Pseudonocardiales</taxon>
        <taxon>Pseudonocardiaceae</taxon>
        <taxon>Prauserella</taxon>
        <taxon>Prauserella salsuginis group</taxon>
    </lineage>
</organism>
<gene>
    <name evidence="3" type="ORF">FB384_002722</name>
</gene>
<keyword evidence="2" id="KW-0812">Transmembrane</keyword>
<accession>A0A839XS88</accession>
<name>A0A839XS88_9PSEU</name>
<proteinExistence type="predicted"/>
<dbReference type="AlphaFoldDB" id="A0A839XS88"/>
<evidence type="ECO:0000256" key="1">
    <source>
        <dbReference type="SAM" id="MobiDB-lite"/>
    </source>
</evidence>
<feature type="region of interest" description="Disordered" evidence="1">
    <location>
        <begin position="306"/>
        <end position="347"/>
    </location>
</feature>
<keyword evidence="2" id="KW-1133">Transmembrane helix</keyword>
<comment type="caution">
    <text evidence="3">The sequence shown here is derived from an EMBL/GenBank/DDBJ whole genome shotgun (WGS) entry which is preliminary data.</text>
</comment>
<evidence type="ECO:0000313" key="3">
    <source>
        <dbReference type="EMBL" id="MBB3663818.1"/>
    </source>
</evidence>
<sequence length="367" mass="39028">MGAAFTAAGVLNYRGVWRPYTYLYPYLGSGMLFMGIGVVGGGLVALVVVLVRAPSGGELPEALQWILTGVGFVAVLCFAAGCFFGSTHLPRRLRPRWMTDGEGHTVPIVGGVPAGLPRWCSAVCGTPLAASRGPVLTPEAVDWLYRGWSAQGWSRFAASMRAAPLRALGMVHDAGRPAPDVVLAAQPLHSDAVPVYVVAQRMRGEDGGEAAELIVRAGPRNAVALWQDEFWPTDQWNLPDQRSWRQRLGMFVGPGKRRRVNSAYRVDFVDWRDVGAWVADFVSATGGPGAVWHLYVDGDDAFELTPGGAPGEFRNATGNSATGNSDTGDSATRKTGTGNGGDTGNAMNHASLVHAVNQRIAGANVMR</sequence>
<dbReference type="EMBL" id="JACIBS010000001">
    <property type="protein sequence ID" value="MBB3663818.1"/>
    <property type="molecule type" value="Genomic_DNA"/>
</dbReference>
<feature type="compositionally biased region" description="Polar residues" evidence="1">
    <location>
        <begin position="316"/>
        <end position="334"/>
    </location>
</feature>
<dbReference type="Proteomes" id="UP000564573">
    <property type="component" value="Unassembled WGS sequence"/>
</dbReference>
<protein>
    <submittedName>
        <fullName evidence="3">Uncharacterized protein</fullName>
    </submittedName>
</protein>
<keyword evidence="4" id="KW-1185">Reference proteome</keyword>
<reference evidence="3 4" key="1">
    <citation type="submission" date="2020-08" db="EMBL/GenBank/DDBJ databases">
        <title>Sequencing the genomes of 1000 actinobacteria strains.</title>
        <authorList>
            <person name="Klenk H.-P."/>
        </authorList>
    </citation>
    <scope>NUCLEOTIDE SEQUENCE [LARGE SCALE GENOMIC DNA]</scope>
    <source>
        <strain evidence="3 4">DSM 45267</strain>
    </source>
</reference>